<dbReference type="RefSeq" id="WP_182167308.1">
    <property type="nucleotide sequence ID" value="NZ_JACEZT010000026.1"/>
</dbReference>
<proteinExistence type="predicted"/>
<organism evidence="2 3">
    <name type="scientific">Rugamonas brunnea</name>
    <dbReference type="NCBI Taxonomy" id="2758569"/>
    <lineage>
        <taxon>Bacteria</taxon>
        <taxon>Pseudomonadati</taxon>
        <taxon>Pseudomonadota</taxon>
        <taxon>Betaproteobacteria</taxon>
        <taxon>Burkholderiales</taxon>
        <taxon>Oxalobacteraceae</taxon>
        <taxon>Telluria group</taxon>
        <taxon>Rugamonas</taxon>
    </lineage>
</organism>
<dbReference type="EMBL" id="JACEZT010000026">
    <property type="protein sequence ID" value="MBA5640151.1"/>
    <property type="molecule type" value="Genomic_DNA"/>
</dbReference>
<evidence type="ECO:0000313" key="3">
    <source>
        <dbReference type="Proteomes" id="UP000534388"/>
    </source>
</evidence>
<dbReference type="AlphaFoldDB" id="A0A7W2IE22"/>
<gene>
    <name evidence="2" type="ORF">H3H37_24105</name>
</gene>
<reference evidence="2 3" key="1">
    <citation type="submission" date="2020-07" db="EMBL/GenBank/DDBJ databases">
        <title>Novel species isolated from subtropical streams in China.</title>
        <authorList>
            <person name="Lu H."/>
        </authorList>
    </citation>
    <scope>NUCLEOTIDE SEQUENCE [LARGE SCALE GENOMIC DNA]</scope>
    <source>
        <strain evidence="2 3">LX20W</strain>
    </source>
</reference>
<evidence type="ECO:0000256" key="1">
    <source>
        <dbReference type="SAM" id="Phobius"/>
    </source>
</evidence>
<keyword evidence="1" id="KW-0812">Transmembrane</keyword>
<protein>
    <submittedName>
        <fullName evidence="2">Uncharacterized protein</fullName>
    </submittedName>
</protein>
<comment type="caution">
    <text evidence="2">The sequence shown here is derived from an EMBL/GenBank/DDBJ whole genome shotgun (WGS) entry which is preliminary data.</text>
</comment>
<keyword evidence="3" id="KW-1185">Reference proteome</keyword>
<feature type="transmembrane region" description="Helical" evidence="1">
    <location>
        <begin position="152"/>
        <end position="171"/>
    </location>
</feature>
<dbReference type="Proteomes" id="UP000534388">
    <property type="component" value="Unassembled WGS sequence"/>
</dbReference>
<accession>A0A7W2IE22</accession>
<keyword evidence="1" id="KW-0472">Membrane</keyword>
<evidence type="ECO:0000313" key="2">
    <source>
        <dbReference type="EMBL" id="MBA5640151.1"/>
    </source>
</evidence>
<sequence>MIINNHSTSSTARGTRAAVRTHSMMGDRQLPPRPMNDAQFDRLHDKIDAYTMEVDRFHDDVADLAKQVANCDRLVKLANASLGQIDEKVAEAVRVGAEARQTADAAGEQASAAATVAVNAAVSELVGAMREATTAAHEAGAALNIQRFKTGAWIALYAAVTVLCCVATAYITSRALRGNALTPEQVQYIELGKAHEALLGNATEKELKLMTAIRNRPPKTK</sequence>
<name>A0A7W2IE22_9BURK</name>
<keyword evidence="1" id="KW-1133">Transmembrane helix</keyword>